<feature type="compositionally biased region" description="Basic and acidic residues" evidence="1">
    <location>
        <begin position="590"/>
        <end position="599"/>
    </location>
</feature>
<keyword evidence="3" id="KW-1185">Reference proteome</keyword>
<name>W6ZZ90_9APIC</name>
<feature type="compositionally biased region" description="Basic residues" evidence="1">
    <location>
        <begin position="615"/>
        <end position="626"/>
    </location>
</feature>
<dbReference type="GeneID" id="20040287"/>
<feature type="region of interest" description="Disordered" evidence="1">
    <location>
        <begin position="520"/>
        <end position="626"/>
    </location>
</feature>
<dbReference type="OrthoDB" id="387553at2759"/>
<dbReference type="Proteomes" id="UP000030640">
    <property type="component" value="Unassembled WGS sequence"/>
</dbReference>
<dbReference type="RefSeq" id="XP_008818808.1">
    <property type="nucleotide sequence ID" value="XM_008820586.1"/>
</dbReference>
<dbReference type="VEuPathDB" id="PlasmoDB:C922_05013"/>
<dbReference type="EMBL" id="KI965493">
    <property type="protein sequence ID" value="EUD64598.1"/>
    <property type="molecule type" value="Genomic_DNA"/>
</dbReference>
<gene>
    <name evidence="2" type="ORF">C922_05013</name>
</gene>
<dbReference type="AlphaFoldDB" id="W6ZZ90"/>
<feature type="compositionally biased region" description="Basic and acidic residues" evidence="1">
    <location>
        <begin position="537"/>
        <end position="547"/>
    </location>
</feature>
<sequence length="672" mass="73391">MNGIDEGHSLRGGGHVPPPGDVRRDLQGGVHVATLRREGSESQGVQTHVMLDGMEDQATMKEGRDREGEGIPPGNNPLMLMQPCGAPGVANAASSKVGCEGTTQRSVDYAKKTIANAKEILKNNDQCVLSESKLEANELNDIAEILHSRDGEMMAVGGMASIGRMASMGEGITGRMAGSGNPTANEPNDADMTVLFESSTSSLPFILKGISETLDHILSVDKIESRNKNQLIQVVQDAHMLLRSNYNLVLKCDSNLAIIVKKIRRLYRLYRKLDNPEGRSRKGETVVGDTAPEILPIAHSHTGEPPFIRDPGSGHGGRVIIRKNQNQQDETHQGDANTGVHKRIWGATTQDNDYTSGFVPGGNKQVQRNVPSSVASSVRCGYSWNVGEGNRQVDPPCGGVKSGGGKRNGQKTLLMEGSRVETLLSGGPSHEATINSQPLQEAPLQEVVSPTTVGLDQRLPYAYCEAITVKDCPPSDTQEDSSCVGKKDRPIDPKKLRYSFVNDEEGRSYENLMSIDSKSTVMSNHKEDAGSSVTTEGRTKTERKRTEGGGNTMEETGKTEGISTAQEWKKTKKAQQERIECETGDAENAAEMHPDHPADSAHTAPPARSPTKERNNKKKERKKKRILRELSKLNSLFFFTFNHKGDIINYLHREIRSSISEFDAAYQLYVSR</sequence>
<accession>W6ZZ90</accession>
<evidence type="ECO:0000313" key="3">
    <source>
        <dbReference type="Proteomes" id="UP000030640"/>
    </source>
</evidence>
<protein>
    <submittedName>
        <fullName evidence="2">Uncharacterized protein</fullName>
    </submittedName>
</protein>
<evidence type="ECO:0000256" key="1">
    <source>
        <dbReference type="SAM" id="MobiDB-lite"/>
    </source>
</evidence>
<feature type="region of interest" description="Disordered" evidence="1">
    <location>
        <begin position="1"/>
        <end position="25"/>
    </location>
</feature>
<proteinExistence type="predicted"/>
<evidence type="ECO:0000313" key="2">
    <source>
        <dbReference type="EMBL" id="EUD64598.1"/>
    </source>
</evidence>
<organism evidence="2 3">
    <name type="scientific">Plasmodium inui San Antonio 1</name>
    <dbReference type="NCBI Taxonomy" id="1237626"/>
    <lineage>
        <taxon>Eukaryota</taxon>
        <taxon>Sar</taxon>
        <taxon>Alveolata</taxon>
        <taxon>Apicomplexa</taxon>
        <taxon>Aconoidasida</taxon>
        <taxon>Haemosporida</taxon>
        <taxon>Plasmodiidae</taxon>
        <taxon>Plasmodium</taxon>
        <taxon>Plasmodium (Plasmodium)</taxon>
    </lineage>
</organism>
<reference evidence="2 3" key="1">
    <citation type="submission" date="2013-02" db="EMBL/GenBank/DDBJ databases">
        <title>The Genome Sequence of Plasmodium inui San Antonio 1.</title>
        <authorList>
            <consortium name="The Broad Institute Genome Sequencing Platform"/>
            <consortium name="The Broad Institute Genome Sequencing Center for Infectious Disease"/>
            <person name="Neafsey D."/>
            <person name="Cheeseman I."/>
            <person name="Volkman S."/>
            <person name="Adams J."/>
            <person name="Walker B."/>
            <person name="Young S.K."/>
            <person name="Zeng Q."/>
            <person name="Gargeya S."/>
            <person name="Fitzgerald M."/>
            <person name="Haas B."/>
            <person name="Abouelleil A."/>
            <person name="Alvarado L."/>
            <person name="Arachchi H.M."/>
            <person name="Berlin A.M."/>
            <person name="Chapman S.B."/>
            <person name="Dewar J."/>
            <person name="Goldberg J."/>
            <person name="Griggs A."/>
            <person name="Gujja S."/>
            <person name="Hansen M."/>
            <person name="Howarth C."/>
            <person name="Imamovic A."/>
            <person name="Larimer J."/>
            <person name="McCowan C."/>
            <person name="Murphy C."/>
            <person name="Neiman D."/>
            <person name="Pearson M."/>
            <person name="Priest M."/>
            <person name="Roberts A."/>
            <person name="Saif S."/>
            <person name="Shea T."/>
            <person name="Sisk P."/>
            <person name="Sykes S."/>
            <person name="Wortman J."/>
            <person name="Nusbaum C."/>
            <person name="Birren B."/>
        </authorList>
    </citation>
    <scope>NUCLEOTIDE SEQUENCE [LARGE SCALE GENOMIC DNA]</scope>
    <source>
        <strain evidence="2 3">San Antonio 1</strain>
    </source>
</reference>